<keyword evidence="4" id="KW-1185">Reference proteome</keyword>
<dbReference type="GO" id="GO:0005525">
    <property type="term" value="F:GTP binding"/>
    <property type="evidence" value="ECO:0007669"/>
    <property type="project" value="UniProtKB-KW"/>
</dbReference>
<evidence type="ECO:0000256" key="1">
    <source>
        <dbReference type="ARBA" id="ARBA00022741"/>
    </source>
</evidence>
<name>A0A067SPI3_GALM3</name>
<dbReference type="Proteomes" id="UP000027222">
    <property type="component" value="Unassembled WGS sequence"/>
</dbReference>
<dbReference type="EMBL" id="KL142401">
    <property type="protein sequence ID" value="KDR69594.1"/>
    <property type="molecule type" value="Genomic_DNA"/>
</dbReference>
<dbReference type="GO" id="GO:0003924">
    <property type="term" value="F:GTPase activity"/>
    <property type="evidence" value="ECO:0007669"/>
    <property type="project" value="InterPro"/>
</dbReference>
<keyword evidence="1" id="KW-0547">Nucleotide-binding</keyword>
<evidence type="ECO:0000313" key="4">
    <source>
        <dbReference type="Proteomes" id="UP000027222"/>
    </source>
</evidence>
<dbReference type="Pfam" id="PF00025">
    <property type="entry name" value="Arf"/>
    <property type="match status" value="1"/>
</dbReference>
<accession>A0A067SPI3</accession>
<dbReference type="OrthoDB" id="2911176at2759"/>
<dbReference type="InterPro" id="IPR027417">
    <property type="entry name" value="P-loop_NTPase"/>
</dbReference>
<evidence type="ECO:0000313" key="3">
    <source>
        <dbReference type="EMBL" id="KDR69594.1"/>
    </source>
</evidence>
<dbReference type="HOGENOM" id="CLU_1489123_0_0_1"/>
<dbReference type="AlphaFoldDB" id="A0A067SPI3"/>
<gene>
    <name evidence="3" type="ORF">GALMADRAFT_145335</name>
</gene>
<keyword evidence="2" id="KW-0342">GTP-binding</keyword>
<dbReference type="STRING" id="685588.A0A067SPI3"/>
<protein>
    <submittedName>
        <fullName evidence="3">Uncharacterized protein</fullName>
    </submittedName>
</protein>
<reference evidence="4" key="1">
    <citation type="journal article" date="2014" name="Proc. Natl. Acad. Sci. U.S.A.">
        <title>Extensive sampling of basidiomycete genomes demonstrates inadequacy of the white-rot/brown-rot paradigm for wood decay fungi.</title>
        <authorList>
            <person name="Riley R."/>
            <person name="Salamov A.A."/>
            <person name="Brown D.W."/>
            <person name="Nagy L.G."/>
            <person name="Floudas D."/>
            <person name="Held B.W."/>
            <person name="Levasseur A."/>
            <person name="Lombard V."/>
            <person name="Morin E."/>
            <person name="Otillar R."/>
            <person name="Lindquist E.A."/>
            <person name="Sun H."/>
            <person name="LaButti K.M."/>
            <person name="Schmutz J."/>
            <person name="Jabbour D."/>
            <person name="Luo H."/>
            <person name="Baker S.E."/>
            <person name="Pisabarro A.G."/>
            <person name="Walton J.D."/>
            <person name="Blanchette R.A."/>
            <person name="Henrissat B."/>
            <person name="Martin F."/>
            <person name="Cullen D."/>
            <person name="Hibbett D.S."/>
            <person name="Grigoriev I.V."/>
        </authorList>
    </citation>
    <scope>NUCLEOTIDE SEQUENCE [LARGE SCALE GENOMIC DNA]</scope>
    <source>
        <strain evidence="4">CBS 339.88</strain>
    </source>
</reference>
<dbReference type="SUPFAM" id="SSF52540">
    <property type="entry name" value="P-loop containing nucleoside triphosphate hydrolases"/>
    <property type="match status" value="1"/>
</dbReference>
<sequence>MSPPKIVFHGLDSDEMLTLGRTIEHGRYYTEPEDVPVPIKVRLDFNGVLVDAIIPGRCFSFHHDIRLILRNFQGIVYVVDPTDNDSLRRSKEEIEDIVHDKEISQPILILLPFFDGSGNPIEEEVSGECDLREIIANGNGRVALFLYSLSSTELRGFLEGFSWLLERIQRKRKQGLSRVHE</sequence>
<dbReference type="Gene3D" id="3.40.50.300">
    <property type="entry name" value="P-loop containing nucleotide triphosphate hydrolases"/>
    <property type="match status" value="1"/>
</dbReference>
<evidence type="ECO:0000256" key="2">
    <source>
        <dbReference type="ARBA" id="ARBA00023134"/>
    </source>
</evidence>
<dbReference type="InterPro" id="IPR006689">
    <property type="entry name" value="Small_GTPase_ARF/SAR"/>
</dbReference>
<organism evidence="3 4">
    <name type="scientific">Galerina marginata (strain CBS 339.88)</name>
    <dbReference type="NCBI Taxonomy" id="685588"/>
    <lineage>
        <taxon>Eukaryota</taxon>
        <taxon>Fungi</taxon>
        <taxon>Dikarya</taxon>
        <taxon>Basidiomycota</taxon>
        <taxon>Agaricomycotina</taxon>
        <taxon>Agaricomycetes</taxon>
        <taxon>Agaricomycetidae</taxon>
        <taxon>Agaricales</taxon>
        <taxon>Agaricineae</taxon>
        <taxon>Strophariaceae</taxon>
        <taxon>Galerina</taxon>
    </lineage>
</organism>
<proteinExistence type="predicted"/>